<dbReference type="NCBIfam" id="TIGR01549">
    <property type="entry name" value="HAD-SF-IA-v1"/>
    <property type="match status" value="1"/>
</dbReference>
<dbReference type="PANTHER" id="PTHR46470:SF4">
    <property type="entry name" value="5-AMINO-6-(5-PHOSPHO-D-RIBITYLAMINO)URACIL PHOSPHATASE YIGB"/>
    <property type="match status" value="1"/>
</dbReference>
<dbReference type="GO" id="GO:0009231">
    <property type="term" value="P:riboflavin biosynthetic process"/>
    <property type="evidence" value="ECO:0007669"/>
    <property type="project" value="TreeGrafter"/>
</dbReference>
<dbReference type="InterPro" id="IPR006439">
    <property type="entry name" value="HAD-SF_hydro_IA"/>
</dbReference>
<keyword evidence="2" id="KW-0378">Hydrolase</keyword>
<dbReference type="SUPFAM" id="SSF56784">
    <property type="entry name" value="HAD-like"/>
    <property type="match status" value="1"/>
</dbReference>
<dbReference type="STRING" id="739.GCA_001059425_00292"/>
<proteinExistence type="predicted"/>
<comment type="caution">
    <text evidence="4">The sequence shown here is derived from an EMBL/GenBank/DDBJ whole genome shotgun (WGS) entry which is preliminary data.</text>
</comment>
<dbReference type="RefSeq" id="WP_005715802.1">
    <property type="nucleotide sequence ID" value="NZ_GL622200.1"/>
</dbReference>
<dbReference type="Gene3D" id="3.40.50.1000">
    <property type="entry name" value="HAD superfamily/HAD-like"/>
    <property type="match status" value="1"/>
</dbReference>
<dbReference type="GeneID" id="60799556"/>
<dbReference type="SFLD" id="SFLDG01129">
    <property type="entry name" value="C1.5:_HAD__Beta-PGM__Phosphata"/>
    <property type="match status" value="1"/>
</dbReference>
<organism evidence="4 5">
    <name type="scientific">Aggregatibacter segnis ATCC 33393</name>
    <dbReference type="NCBI Taxonomy" id="888057"/>
    <lineage>
        <taxon>Bacteria</taxon>
        <taxon>Pseudomonadati</taxon>
        <taxon>Pseudomonadota</taxon>
        <taxon>Gammaproteobacteria</taxon>
        <taxon>Pasteurellales</taxon>
        <taxon>Pasteurellaceae</taxon>
        <taxon>Aggregatibacter</taxon>
    </lineage>
</organism>
<dbReference type="NCBIfam" id="TIGR01509">
    <property type="entry name" value="HAD-SF-IA-v3"/>
    <property type="match status" value="1"/>
</dbReference>
<evidence type="ECO:0000256" key="2">
    <source>
        <dbReference type="ARBA" id="ARBA00022801"/>
    </source>
</evidence>
<evidence type="ECO:0000256" key="1">
    <source>
        <dbReference type="ARBA" id="ARBA00001946"/>
    </source>
</evidence>
<accession>E6KVG6</accession>
<dbReference type="EMBL" id="AEPS01000002">
    <property type="protein sequence ID" value="EFU68275.1"/>
    <property type="molecule type" value="Genomic_DNA"/>
</dbReference>
<dbReference type="Gene3D" id="1.20.120.1600">
    <property type="match status" value="1"/>
</dbReference>
<evidence type="ECO:0000313" key="5">
    <source>
        <dbReference type="Proteomes" id="UP000032871"/>
    </source>
</evidence>
<sequence>MKFYRTLQPFQVISFDLDDTLYDNSQVMIKAESEFLAFLRQYDGVQGVTYAEWVFWKETIGRENPLLQENVTAWRTQSLQALLAKRQKSAVDISAISEKAMSYFLHWRHQIDVPTKSFEILQQLKQHYKLVAMTNGNVEPARIGFHHFDLTLRGGEHGRAKPHEDLFRQTARHFNISPHQLLHVGDNLQTDVQGAIQAGCQAVWLNLTQKHIYQFSDARLLPTVEMSDLSALLSLHC</sequence>
<dbReference type="SFLD" id="SFLDS00003">
    <property type="entry name" value="Haloacid_Dehalogenase"/>
    <property type="match status" value="1"/>
</dbReference>
<evidence type="ECO:0000313" key="4">
    <source>
        <dbReference type="EMBL" id="EFU68275.1"/>
    </source>
</evidence>
<dbReference type="OrthoDB" id="367448at2"/>
<dbReference type="InterPro" id="IPR051400">
    <property type="entry name" value="HAD-like_hydrolase"/>
</dbReference>
<keyword evidence="5" id="KW-1185">Reference proteome</keyword>
<dbReference type="GO" id="GO:0016787">
    <property type="term" value="F:hydrolase activity"/>
    <property type="evidence" value="ECO:0007669"/>
    <property type="project" value="UniProtKB-KW"/>
</dbReference>
<dbReference type="HOGENOM" id="CLU_045011_8_2_6"/>
<dbReference type="Pfam" id="PF00702">
    <property type="entry name" value="Hydrolase"/>
    <property type="match status" value="1"/>
</dbReference>
<dbReference type="InterPro" id="IPR023214">
    <property type="entry name" value="HAD_sf"/>
</dbReference>
<dbReference type="AlphaFoldDB" id="E6KVG6"/>
<name>E6KVG6_9PAST</name>
<evidence type="ECO:0008006" key="6">
    <source>
        <dbReference type="Google" id="ProtNLM"/>
    </source>
</evidence>
<reference evidence="4 5" key="1">
    <citation type="submission" date="2010-12" db="EMBL/GenBank/DDBJ databases">
        <authorList>
            <person name="Muzny D."/>
            <person name="Qin X."/>
            <person name="Deng J."/>
            <person name="Jiang H."/>
            <person name="Liu Y."/>
            <person name="Qu J."/>
            <person name="Song X.-Z."/>
            <person name="Zhang L."/>
            <person name="Thornton R."/>
            <person name="Coyle M."/>
            <person name="Francisco L."/>
            <person name="Jackson L."/>
            <person name="Javaid M."/>
            <person name="Korchina V."/>
            <person name="Kovar C."/>
            <person name="Mata R."/>
            <person name="Mathew T."/>
            <person name="Ngo R."/>
            <person name="Nguyen L."/>
            <person name="Nguyen N."/>
            <person name="Okwuonu G."/>
            <person name="Ongeri F."/>
            <person name="Pham C."/>
            <person name="Simmons D."/>
            <person name="Wilczek-Boney K."/>
            <person name="Hale W."/>
            <person name="Jakkamsetti A."/>
            <person name="Pham P."/>
            <person name="Ruth R."/>
            <person name="San Lucas F."/>
            <person name="Warren J."/>
            <person name="Zhang J."/>
            <person name="Zhao Z."/>
            <person name="Zhou C."/>
            <person name="Zhu D."/>
            <person name="Lee S."/>
            <person name="Bess C."/>
            <person name="Blankenburg K."/>
            <person name="Forbes L."/>
            <person name="Fu Q."/>
            <person name="Gubbala S."/>
            <person name="Hirani K."/>
            <person name="Jayaseelan J.C."/>
            <person name="Lara F."/>
            <person name="Munidasa M."/>
            <person name="Palculict T."/>
            <person name="Patil S."/>
            <person name="Pu L.-L."/>
            <person name="Saada N."/>
            <person name="Tang L."/>
            <person name="Weissenberger G."/>
            <person name="Zhu Y."/>
            <person name="Hemphill L."/>
            <person name="Shang Y."/>
            <person name="Youmans B."/>
            <person name="Ayvaz T."/>
            <person name="Ross M."/>
            <person name="Santibanez J."/>
            <person name="Aqrawi P."/>
            <person name="Gross S."/>
            <person name="Joshi V."/>
            <person name="Fowler G."/>
            <person name="Nazareth L."/>
            <person name="Reid J."/>
            <person name="Worley K."/>
            <person name="Petrosino J."/>
            <person name="Highlander S."/>
            <person name="Gibbs R."/>
        </authorList>
    </citation>
    <scope>NUCLEOTIDE SEQUENCE [LARGE SCALE GENOMIC DNA]</scope>
    <source>
        <strain evidence="4 5">ATCC 33393</strain>
    </source>
</reference>
<dbReference type="InterPro" id="IPR036412">
    <property type="entry name" value="HAD-like_sf"/>
</dbReference>
<dbReference type="NCBIfam" id="NF008018">
    <property type="entry name" value="PRK10748.1"/>
    <property type="match status" value="1"/>
</dbReference>
<gene>
    <name evidence="4" type="primary">yigB</name>
    <name evidence="4" type="ORF">HMPREF9064_0148</name>
</gene>
<keyword evidence="3" id="KW-0460">Magnesium</keyword>
<comment type="cofactor">
    <cofactor evidence="1">
        <name>Mg(2+)</name>
        <dbReference type="ChEBI" id="CHEBI:18420"/>
    </cofactor>
</comment>
<dbReference type="Proteomes" id="UP000032871">
    <property type="component" value="Unassembled WGS sequence"/>
</dbReference>
<protein>
    <recommendedName>
        <fullName evidence="6">HAD family hydrolase</fullName>
    </recommendedName>
</protein>
<evidence type="ECO:0000256" key="3">
    <source>
        <dbReference type="ARBA" id="ARBA00022842"/>
    </source>
</evidence>
<dbReference type="PANTHER" id="PTHR46470">
    <property type="entry name" value="N-ACYLNEURAMINATE-9-PHOSPHATASE"/>
    <property type="match status" value="1"/>
</dbReference>